<organism evidence="2 3">
    <name type="scientific">Reticulomyxa filosa</name>
    <dbReference type="NCBI Taxonomy" id="46433"/>
    <lineage>
        <taxon>Eukaryota</taxon>
        <taxon>Sar</taxon>
        <taxon>Rhizaria</taxon>
        <taxon>Retaria</taxon>
        <taxon>Foraminifera</taxon>
        <taxon>Monothalamids</taxon>
        <taxon>Reticulomyxidae</taxon>
        <taxon>Reticulomyxa</taxon>
    </lineage>
</organism>
<dbReference type="AlphaFoldDB" id="X6LAX3"/>
<feature type="transmembrane region" description="Helical" evidence="1">
    <location>
        <begin position="88"/>
        <end position="107"/>
    </location>
</feature>
<keyword evidence="1" id="KW-1133">Transmembrane helix</keyword>
<evidence type="ECO:0000313" key="2">
    <source>
        <dbReference type="EMBL" id="ETN98688.1"/>
    </source>
</evidence>
<evidence type="ECO:0000313" key="3">
    <source>
        <dbReference type="Proteomes" id="UP000023152"/>
    </source>
</evidence>
<keyword evidence="1" id="KW-0812">Transmembrane</keyword>
<dbReference type="EMBL" id="ASPP01046023">
    <property type="protein sequence ID" value="ETN98688.1"/>
    <property type="molecule type" value="Genomic_DNA"/>
</dbReference>
<keyword evidence="1" id="KW-0472">Membrane</keyword>
<dbReference type="Proteomes" id="UP000023152">
    <property type="component" value="Unassembled WGS sequence"/>
</dbReference>
<name>X6LAX3_RETFI</name>
<gene>
    <name evidence="2" type="ORF">RFI_38804</name>
</gene>
<evidence type="ECO:0000256" key="1">
    <source>
        <dbReference type="SAM" id="Phobius"/>
    </source>
</evidence>
<feature type="non-terminal residue" evidence="2">
    <location>
        <position position="1"/>
    </location>
</feature>
<protein>
    <submittedName>
        <fullName evidence="2">Uncharacterized protein</fullName>
    </submittedName>
</protein>
<reference evidence="2 3" key="1">
    <citation type="journal article" date="2013" name="Curr. Biol.">
        <title>The Genome of the Foraminiferan Reticulomyxa filosa.</title>
        <authorList>
            <person name="Glockner G."/>
            <person name="Hulsmann N."/>
            <person name="Schleicher M."/>
            <person name="Noegel A.A."/>
            <person name="Eichinger L."/>
            <person name="Gallinger C."/>
            <person name="Pawlowski J."/>
            <person name="Sierra R."/>
            <person name="Euteneuer U."/>
            <person name="Pillet L."/>
            <person name="Moustafa A."/>
            <person name="Platzer M."/>
            <person name="Groth M."/>
            <person name="Szafranski K."/>
            <person name="Schliwa M."/>
        </authorList>
    </citation>
    <scope>NUCLEOTIDE SEQUENCE [LARGE SCALE GENOMIC DNA]</scope>
</reference>
<comment type="caution">
    <text evidence="2">The sequence shown here is derived from an EMBL/GenBank/DDBJ whole genome shotgun (WGS) entry which is preliminary data.</text>
</comment>
<proteinExistence type="predicted"/>
<sequence>IFLKGKNFALYKCNAIEMNSNDLKTDIASKIFCFSFFLEQKNQNGIEKSKCKSKNKILSSKKYSKKNLVQIGVEFFIFYERPKKTQTFSITNANSFCFVMVLFLNYAKHHHFKKNMMRQRTFFNFFFKKINNMLMLHEEENK</sequence>
<accession>X6LAX3</accession>
<feature type="non-terminal residue" evidence="2">
    <location>
        <position position="142"/>
    </location>
</feature>
<keyword evidence="3" id="KW-1185">Reference proteome</keyword>